<protein>
    <submittedName>
        <fullName evidence="2">DUF6531 domain-containing protein</fullName>
    </submittedName>
</protein>
<dbReference type="InterPro" id="IPR045351">
    <property type="entry name" value="DUF6531"/>
</dbReference>
<evidence type="ECO:0000313" key="3">
    <source>
        <dbReference type="Proteomes" id="UP000321323"/>
    </source>
</evidence>
<evidence type="ECO:0000313" key="2">
    <source>
        <dbReference type="EMBL" id="WUR13475.1"/>
    </source>
</evidence>
<dbReference type="Gene3D" id="2.180.10.10">
    <property type="entry name" value="RHS repeat-associated core"/>
    <property type="match status" value="2"/>
</dbReference>
<dbReference type="InterPro" id="IPR031325">
    <property type="entry name" value="RHS_repeat"/>
</dbReference>
<feature type="domain" description="DUF6531" evidence="1">
    <location>
        <begin position="167"/>
        <end position="243"/>
    </location>
</feature>
<dbReference type="Pfam" id="PF05593">
    <property type="entry name" value="RHS_repeat"/>
    <property type="match status" value="1"/>
</dbReference>
<proteinExistence type="predicted"/>
<dbReference type="PANTHER" id="PTHR32305:SF15">
    <property type="entry name" value="PROTEIN RHSA-RELATED"/>
    <property type="match status" value="1"/>
</dbReference>
<keyword evidence="3" id="KW-1185">Reference proteome</keyword>
<evidence type="ECO:0000259" key="1">
    <source>
        <dbReference type="Pfam" id="PF20148"/>
    </source>
</evidence>
<name>A0ABZ1UL55_9BURK</name>
<dbReference type="PANTHER" id="PTHR32305">
    <property type="match status" value="1"/>
</dbReference>
<dbReference type="InterPro" id="IPR006530">
    <property type="entry name" value="YD"/>
</dbReference>
<organism evidence="2 3">
    <name type="scientific">[Empedobacter] haloabium</name>
    <dbReference type="NCBI Taxonomy" id="592317"/>
    <lineage>
        <taxon>Bacteria</taxon>
        <taxon>Pseudomonadati</taxon>
        <taxon>Pseudomonadota</taxon>
        <taxon>Betaproteobacteria</taxon>
        <taxon>Burkholderiales</taxon>
        <taxon>Oxalobacteraceae</taxon>
        <taxon>Telluria group</taxon>
        <taxon>Telluria group incertae sedis</taxon>
    </lineage>
</organism>
<gene>
    <name evidence="2" type="ORF">E7V67_027980</name>
</gene>
<sequence>MYRNAGAIQGDVNCKSQALDGGVAEIYTCSNRLEGAIVDTSDGIAVGTPYWCVGDFAARLCGSDGISIANQAYFNIQRRGGNKFPDAPPTCTQINPTTLACGSLNVGRLNNTSHNCPKGSYYSYISGCTEFNYIFPKPGSTPIGPDISSSVGRFCETAPKRPQMCVGNPIDVATGNKRTVEVDFVGPGPFPLKMERYYNSSPTYAVGLENTFGTVWRSAYSARIYARNSIVSIVRPDGTINIFRKNGVAWQGDADINDRLTENLGAAGARLGWRYENAQDGSAEYFDADGRITSIVSRSGYTIKFKYSTVATPREIAPGVNYLIEATDQFGRAITFKWNSDGYIESMTDPMANVYRYVYDGSMLKAVSYPTRPDQQPMVRTYVYNEPEHTSGENVPTLLTGIIDENAVRFATYDYDTNGRAIGTKHAGDVEKFQVAYDKNRAVVIDPLGSVRTYSFTPIVGFPRLGATDQPAGSGCAAAAMQIGYDQNGNPKSETDFNANKSTYVFDPARNLEKSRTEAAGTPKARTISTEWHPQYRLPIRIAEPKRLTTFSYLPNGNLEYKTIYPTSDPAGALGLNVKPSGEPIKFSYTYYDNGLPKSAVAPRFEGDGPINETYTWEQGNLATITNAVGHVTTFGNYNANGLPQTIKLPNGVERKLTYFPRGQVETSTDIVGLRSRTTRYDYELTGKLKRITFPDGATVTYGYDDAQRLKSITDSVGNSVIYEMDDAGNRLSESVNDARGVLKQRISREYDALGRLKAVTGAVQ</sequence>
<dbReference type="EMBL" id="CP136508">
    <property type="protein sequence ID" value="WUR13475.1"/>
    <property type="molecule type" value="Genomic_DNA"/>
</dbReference>
<reference evidence="2 3" key="1">
    <citation type="journal article" date="2019" name="Int. J. Syst. Evol. Microbiol.">
        <title>The Draft Whole-Genome Sequence of the Antibiotic Producer Empedobacter haloabium ATCC 31962 Provides Indications for Its Taxonomic Reclassification.</title>
        <authorList>
            <person name="Miess H."/>
            <person name="Arlt P."/>
            <person name="Apel A.K."/>
            <person name="Weber T."/>
            <person name="Nieselt K."/>
            <person name="Hanssen F."/>
            <person name="Czemmel S."/>
            <person name="Nahnsen S."/>
            <person name="Gross H."/>
        </authorList>
    </citation>
    <scope>NUCLEOTIDE SEQUENCE [LARGE SCALE GENOMIC DNA]</scope>
    <source>
        <strain evidence="2 3">ATCC 31962</strain>
    </source>
</reference>
<dbReference type="NCBIfam" id="TIGR01643">
    <property type="entry name" value="YD_repeat_2x"/>
    <property type="match status" value="1"/>
</dbReference>
<dbReference type="Pfam" id="PF20148">
    <property type="entry name" value="DUF6531"/>
    <property type="match status" value="1"/>
</dbReference>
<dbReference type="InterPro" id="IPR050708">
    <property type="entry name" value="T6SS_VgrG/RHS"/>
</dbReference>
<accession>A0ABZ1UL55</accession>
<dbReference type="Proteomes" id="UP000321323">
    <property type="component" value="Chromosome"/>
</dbReference>